<accession>A0A8J7M924</accession>
<proteinExistence type="predicted"/>
<dbReference type="RefSeq" id="WP_200610221.1">
    <property type="nucleotide sequence ID" value="NZ_JAEHHL010000007.1"/>
</dbReference>
<name>A0A8J7M924_9RHOB</name>
<reference evidence="1" key="1">
    <citation type="submission" date="2020-12" db="EMBL/GenBank/DDBJ databases">
        <title>Bacterial taxonomy.</title>
        <authorList>
            <person name="Pan X."/>
        </authorList>
    </citation>
    <scope>NUCLEOTIDE SEQUENCE</scope>
    <source>
        <strain evidence="1">M0105</strain>
    </source>
</reference>
<dbReference type="GO" id="GO:0000271">
    <property type="term" value="P:polysaccharide biosynthetic process"/>
    <property type="evidence" value="ECO:0007669"/>
    <property type="project" value="InterPro"/>
</dbReference>
<gene>
    <name evidence="1" type="ORF">H0I76_12320</name>
</gene>
<dbReference type="InterPro" id="IPR007833">
    <property type="entry name" value="Capsule_polysaccharide_synth"/>
</dbReference>
<protein>
    <submittedName>
        <fullName evidence="1">Capsular polysaccharide biosynthesis protein</fullName>
    </submittedName>
</protein>
<dbReference type="Proteomes" id="UP000655420">
    <property type="component" value="Unassembled WGS sequence"/>
</dbReference>
<dbReference type="EMBL" id="JAEHHL010000007">
    <property type="protein sequence ID" value="MBK0399978.1"/>
    <property type="molecule type" value="Genomic_DNA"/>
</dbReference>
<organism evidence="1 2">
    <name type="scientific">Thermohalobaculum xanthum</name>
    <dbReference type="NCBI Taxonomy" id="2753746"/>
    <lineage>
        <taxon>Bacteria</taxon>
        <taxon>Pseudomonadati</taxon>
        <taxon>Pseudomonadota</taxon>
        <taxon>Alphaproteobacteria</taxon>
        <taxon>Rhodobacterales</taxon>
        <taxon>Paracoccaceae</taxon>
        <taxon>Thermohalobaculum</taxon>
    </lineage>
</organism>
<comment type="caution">
    <text evidence="1">The sequence shown here is derived from an EMBL/GenBank/DDBJ whole genome shotgun (WGS) entry which is preliminary data.</text>
</comment>
<dbReference type="GO" id="GO:0015774">
    <property type="term" value="P:polysaccharide transport"/>
    <property type="evidence" value="ECO:0007669"/>
    <property type="project" value="InterPro"/>
</dbReference>
<evidence type="ECO:0000313" key="2">
    <source>
        <dbReference type="Proteomes" id="UP000655420"/>
    </source>
</evidence>
<dbReference type="CDD" id="cd16440">
    <property type="entry name" value="beta_Kdo_transferase_KpsC_1"/>
    <property type="match status" value="1"/>
</dbReference>
<keyword evidence="2" id="KW-1185">Reference proteome</keyword>
<dbReference type="AlphaFoldDB" id="A0A8J7M924"/>
<evidence type="ECO:0000313" key="1">
    <source>
        <dbReference type="EMBL" id="MBK0399978.1"/>
    </source>
</evidence>
<sequence length="659" mass="71496">MRPPAEREAHIAFIDDPWVLRMLELSGWRPRRGLAFTPSTINGVWGQQRWSRPGRFLSRLTGAGVLTIEDGFLRSIHTGRMGDRPFSITLDEEGVYFDASAPSRLERIIQSGEGLGPEVVARARAGIERLQRLGLSKYSPVPRGAGEVPEPGYILVIDQTEGDASISGGAASGASFAAMLDAARAENPGERIVVRTHPEVLAGRRRGHFYAADLRPGEILSGAPANPWDLIDGAKRVYAVTSQMGFEAAVAGREVHVFGLPFYAGWGFTRDRLSCPRRTARRSAEEVFAASHLLFPVYYDPFADQLTDFEGAADLLAAQARWRQVEPQWRGEVYAGFSRWKRRHLLRYGPARREPPRFLDDLAQAATQARDSGSRLLVAASRFGPGEIAHAREACPSLCLVEDGFLRSVGLGAALVEAGSLVFDEVGIYFDPARPSRLEQLIAEAAAFPADDVRLRRAAALRERIVSARVTKYNVGAADVPTPPAGRRVLLVPGQVEDDASIRCGAGEVRTNLALLERARAANPDAYLVFKPHPDVEAGLRLGGVDEAEALRLADHVAHGVSADALIAIADEIWTMTSLMGFEALLRGKEVTTLGVPFYAGWGLTRDIGEPPSRRCARPSLDALVWAALIAYPSYVDPVAGLPCEVETAVARLVAGAPL</sequence>
<dbReference type="CDD" id="cd16439">
    <property type="entry name" value="beta_Kdo_transferase_KpsC_2"/>
    <property type="match status" value="1"/>
</dbReference>
<dbReference type="Pfam" id="PF05159">
    <property type="entry name" value="Capsule_synth"/>
    <property type="match status" value="4"/>
</dbReference>